<evidence type="ECO:0000313" key="1">
    <source>
        <dbReference type="EMBL" id="PMD50340.1"/>
    </source>
</evidence>
<reference evidence="1 2" key="1">
    <citation type="submission" date="2016-04" db="EMBL/GenBank/DDBJ databases">
        <title>A degradative enzymes factory behind the ericoid mycorrhizal symbiosis.</title>
        <authorList>
            <consortium name="DOE Joint Genome Institute"/>
            <person name="Martino E."/>
            <person name="Morin E."/>
            <person name="Grelet G."/>
            <person name="Kuo A."/>
            <person name="Kohler A."/>
            <person name="Daghino S."/>
            <person name="Barry K."/>
            <person name="Choi C."/>
            <person name="Cichocki N."/>
            <person name="Clum A."/>
            <person name="Copeland A."/>
            <person name="Hainaut M."/>
            <person name="Haridas S."/>
            <person name="Labutti K."/>
            <person name="Lindquist E."/>
            <person name="Lipzen A."/>
            <person name="Khouja H.-R."/>
            <person name="Murat C."/>
            <person name="Ohm R."/>
            <person name="Olson A."/>
            <person name="Spatafora J."/>
            <person name="Veneault-Fourrey C."/>
            <person name="Henrissat B."/>
            <person name="Grigoriev I."/>
            <person name="Martin F."/>
            <person name="Perotto S."/>
        </authorList>
    </citation>
    <scope>NUCLEOTIDE SEQUENCE [LARGE SCALE GENOMIC DNA]</scope>
    <source>
        <strain evidence="1 2">E</strain>
    </source>
</reference>
<dbReference type="STRING" id="1095630.A0A2J6SHZ1"/>
<dbReference type="GeneID" id="36585567"/>
<dbReference type="InParanoid" id="A0A2J6SHZ1"/>
<dbReference type="OrthoDB" id="4232626at2759"/>
<organism evidence="1 2">
    <name type="scientific">Hyaloscypha bicolor E</name>
    <dbReference type="NCBI Taxonomy" id="1095630"/>
    <lineage>
        <taxon>Eukaryota</taxon>
        <taxon>Fungi</taxon>
        <taxon>Dikarya</taxon>
        <taxon>Ascomycota</taxon>
        <taxon>Pezizomycotina</taxon>
        <taxon>Leotiomycetes</taxon>
        <taxon>Helotiales</taxon>
        <taxon>Hyaloscyphaceae</taxon>
        <taxon>Hyaloscypha</taxon>
        <taxon>Hyaloscypha bicolor</taxon>
    </lineage>
</organism>
<feature type="non-terminal residue" evidence="1">
    <location>
        <position position="1"/>
    </location>
</feature>
<dbReference type="Proteomes" id="UP000235371">
    <property type="component" value="Unassembled WGS sequence"/>
</dbReference>
<name>A0A2J6SHZ1_9HELO</name>
<keyword evidence="2" id="KW-1185">Reference proteome</keyword>
<evidence type="ECO:0000313" key="2">
    <source>
        <dbReference type="Proteomes" id="UP000235371"/>
    </source>
</evidence>
<protein>
    <submittedName>
        <fullName evidence="1">Uncharacterized protein</fullName>
    </submittedName>
</protein>
<dbReference type="AlphaFoldDB" id="A0A2J6SHZ1"/>
<proteinExistence type="predicted"/>
<gene>
    <name evidence="1" type="ORF">K444DRAFT_575819</name>
</gene>
<accession>A0A2J6SHZ1</accession>
<dbReference type="EMBL" id="KZ613913">
    <property type="protein sequence ID" value="PMD50340.1"/>
    <property type="molecule type" value="Genomic_DNA"/>
</dbReference>
<dbReference type="RefSeq" id="XP_024727244.1">
    <property type="nucleotide sequence ID" value="XM_024877490.1"/>
</dbReference>
<sequence>KKDKPVRSEDTNVVVSVTQRKQDGLIRRFPNTSINWAVIEKQLVAWGEFYRTGKKLILKLSFNYIDVTPSSTTLSGRPAKRGFRSITQQILAEGALQVDTEQASSGQPSVWRKVYNTIRCPGPPCKKGHYCWVDPISKKHYPLNTRQLKSLIIYVQESHILETHDDIPENVREELYTEEQKSLERS</sequence>